<evidence type="ECO:0000313" key="4">
    <source>
        <dbReference type="Proteomes" id="UP000323454"/>
    </source>
</evidence>
<comment type="similarity">
    <text evidence="1">Belongs to the DprA/Smf family.</text>
</comment>
<dbReference type="InterPro" id="IPR057666">
    <property type="entry name" value="DrpA_SLOG"/>
</dbReference>
<name>A0A5B2WH13_9PSEU</name>
<organism evidence="3 4">
    <name type="scientific">Solihabitans fulvus</name>
    <dbReference type="NCBI Taxonomy" id="1892852"/>
    <lineage>
        <taxon>Bacteria</taxon>
        <taxon>Bacillati</taxon>
        <taxon>Actinomycetota</taxon>
        <taxon>Actinomycetes</taxon>
        <taxon>Pseudonocardiales</taxon>
        <taxon>Pseudonocardiaceae</taxon>
        <taxon>Solihabitans</taxon>
    </lineage>
</organism>
<sequence>MTDTREQAALLLALRESGRSWADVTRTVEEAGSALSTVDSLVTPTQPALDHVDRDLDEQIDAMDREIKSWRDEGIQLVTVLDDTYPAQLMMVHQRPPFLTFRGFLDPADERAVAVVGSRGASARGLARARDIATALAGKGITVMSGLAEGIDTAAHRAAVDAGTRTVAVVGTGLRHCYPAANRELQDEIARTGAVFSQFWPDARPARQSFPMRNAVMSGCTVATVVVEAGEHSGSRIQARLALEHGRHVFLLPEVVSGTTWAKEMADRPNTTVLESSDHLIAVLGELTSDHPELIQL</sequence>
<dbReference type="OrthoDB" id="9785707at2"/>
<dbReference type="Pfam" id="PF02481">
    <property type="entry name" value="DNA_processg_A"/>
    <property type="match status" value="1"/>
</dbReference>
<evidence type="ECO:0000259" key="2">
    <source>
        <dbReference type="Pfam" id="PF02481"/>
    </source>
</evidence>
<gene>
    <name evidence="3" type="ORF">F0L68_37100</name>
</gene>
<dbReference type="InterPro" id="IPR003488">
    <property type="entry name" value="DprA"/>
</dbReference>
<dbReference type="Proteomes" id="UP000323454">
    <property type="component" value="Unassembled WGS sequence"/>
</dbReference>
<comment type="caution">
    <text evidence="3">The sequence shown here is derived from an EMBL/GenBank/DDBJ whole genome shotgun (WGS) entry which is preliminary data.</text>
</comment>
<dbReference type="GO" id="GO:0009294">
    <property type="term" value="P:DNA-mediated transformation"/>
    <property type="evidence" value="ECO:0007669"/>
    <property type="project" value="InterPro"/>
</dbReference>
<dbReference type="EMBL" id="VUOB01000078">
    <property type="protein sequence ID" value="KAA2251433.1"/>
    <property type="molecule type" value="Genomic_DNA"/>
</dbReference>
<proteinExistence type="inferred from homology"/>
<dbReference type="SUPFAM" id="SSF102405">
    <property type="entry name" value="MCP/YpsA-like"/>
    <property type="match status" value="1"/>
</dbReference>
<evidence type="ECO:0000313" key="3">
    <source>
        <dbReference type="EMBL" id="KAA2251433.1"/>
    </source>
</evidence>
<dbReference type="AlphaFoldDB" id="A0A5B2WH13"/>
<dbReference type="Gene3D" id="3.40.50.450">
    <property type="match status" value="1"/>
</dbReference>
<feature type="domain" description="Smf/DprA SLOG" evidence="2">
    <location>
        <begin position="77"/>
        <end position="257"/>
    </location>
</feature>
<accession>A0A5B2WH13</accession>
<dbReference type="PANTHER" id="PTHR43022">
    <property type="entry name" value="PROTEIN SMF"/>
    <property type="match status" value="1"/>
</dbReference>
<evidence type="ECO:0000256" key="1">
    <source>
        <dbReference type="ARBA" id="ARBA00006525"/>
    </source>
</evidence>
<reference evidence="3 4" key="1">
    <citation type="submission" date="2019-09" db="EMBL/GenBank/DDBJ databases">
        <title>Goodfellowia gen. nov., a new genus of the Pseudonocardineae related to Actinoalloteichus, containing Goodfellowia coeruleoviolacea gen. nov., comb. nov. gen. nov., comb. nov.</title>
        <authorList>
            <person name="Labeda D."/>
        </authorList>
    </citation>
    <scope>NUCLEOTIDE SEQUENCE [LARGE SCALE GENOMIC DNA]</scope>
    <source>
        <strain evidence="3 4">AN110305</strain>
    </source>
</reference>
<dbReference type="PANTHER" id="PTHR43022:SF1">
    <property type="entry name" value="PROTEIN SMF"/>
    <property type="match status" value="1"/>
</dbReference>
<reference evidence="3 4" key="2">
    <citation type="submission" date="2019-09" db="EMBL/GenBank/DDBJ databases">
        <authorList>
            <person name="Jin C."/>
        </authorList>
    </citation>
    <scope>NUCLEOTIDE SEQUENCE [LARGE SCALE GENOMIC DNA]</scope>
    <source>
        <strain evidence="3 4">AN110305</strain>
    </source>
</reference>
<dbReference type="RefSeq" id="WP_149854594.1">
    <property type="nucleotide sequence ID" value="NZ_VUOB01000078.1"/>
</dbReference>
<keyword evidence="4" id="KW-1185">Reference proteome</keyword>
<protein>
    <submittedName>
        <fullName evidence="3">DNA-processing protein DprA</fullName>
    </submittedName>
</protein>